<keyword evidence="1" id="KW-0614">Plasmid</keyword>
<proteinExistence type="predicted"/>
<sequence>MEIGIMDNVLIPSDMYKQLGRTTPLNDSLKQLFSELDSVQQYELLAESLATVREALMLQQNEMLQNVRKSELSVLPIHMIRDKASSSGGTFLRWRSFQASKTGDAVLNPVFNNPQLSSDLRQKLVSAEKERILINLQVSVLNFMMRQVSSAVDKIKEIEDHL</sequence>
<evidence type="ECO:0008006" key="2">
    <source>
        <dbReference type="Google" id="ProtNLM"/>
    </source>
</evidence>
<dbReference type="EMBL" id="AJ627386">
    <property type="protein sequence ID" value="CAF29015.1"/>
    <property type="molecule type" value="Genomic_DNA"/>
</dbReference>
<dbReference type="AlphaFoldDB" id="A0A9N8R978"/>
<protein>
    <recommendedName>
        <fullName evidence="2">DUF3158 family protein</fullName>
    </recommendedName>
</protein>
<dbReference type="RefSeq" id="WP_011271829.1">
    <property type="nucleotide sequence ID" value="NC_011409.1"/>
</dbReference>
<gene>
    <name evidence="1" type="primary">inrR</name>
    <name evidence="1" type="ORF">p1056.07</name>
</gene>
<organism evidence="1">
    <name type="scientific">Haemophilus influenzae</name>
    <dbReference type="NCBI Taxonomy" id="727"/>
    <lineage>
        <taxon>Bacteria</taxon>
        <taxon>Pseudomonadati</taxon>
        <taxon>Pseudomonadota</taxon>
        <taxon>Gammaproteobacteria</taxon>
        <taxon>Pasteurellales</taxon>
        <taxon>Pasteurellaceae</taxon>
        <taxon>Haemophilus</taxon>
    </lineage>
</organism>
<dbReference type="OMA" id="WRITTGK"/>
<reference evidence="1" key="1">
    <citation type="journal article" date="2004" name="J. Bacteriol.">
        <title>Transferable antibiotic resistance elements in Haemophilus influenzae share a common evolutionary origin with a diverse family of syntenic genomic islands.</title>
        <authorList>
            <person name="Mohd-Zain Z."/>
            <person name="Turner S."/>
            <person name="Cerdano-Tarraga A.K."/>
            <person name="Inzana T.J."/>
            <person name="Duncan A.J."/>
            <person name="Harding R.M."/>
            <person name="Hood D.W."/>
            <person name="Peto T.E."/>
            <person name="Crook D.W."/>
        </authorList>
    </citation>
    <scope>NUCLEOTIDE SEQUENCE</scope>
    <source>
        <strain evidence="1">1056</strain>
    </source>
</reference>
<dbReference type="InterPro" id="IPR021502">
    <property type="entry name" value="DUF3158"/>
</dbReference>
<geneLocation type="plasmid" evidence="1">
    <name>ICEhin1056</name>
</geneLocation>
<dbReference type="Pfam" id="PF11358">
    <property type="entry name" value="DUF3158"/>
    <property type="match status" value="1"/>
</dbReference>
<name>A0A9N8R978_HAEIF</name>
<accession>A0A9N8R978</accession>
<evidence type="ECO:0000313" key="1">
    <source>
        <dbReference type="EMBL" id="CAF29015.1"/>
    </source>
</evidence>